<keyword evidence="10 14" id="KW-1133">Transmembrane helix</keyword>
<dbReference type="SUPFAM" id="SSF54631">
    <property type="entry name" value="CBS-domain pair"/>
    <property type="match status" value="1"/>
</dbReference>
<evidence type="ECO:0000256" key="9">
    <source>
        <dbReference type="ARBA" id="ARBA00022833"/>
    </source>
</evidence>
<evidence type="ECO:0000256" key="16">
    <source>
        <dbReference type="PIRSR" id="PIRSR006404-2"/>
    </source>
</evidence>
<proteinExistence type="inferred from homology"/>
<dbReference type="GO" id="GO:0005886">
    <property type="term" value="C:plasma membrane"/>
    <property type="evidence" value="ECO:0007669"/>
    <property type="project" value="UniProtKB-SubCell"/>
</dbReference>
<comment type="subcellular location">
    <subcellularLocation>
        <location evidence="1 14">Cell membrane</location>
        <topology evidence="1 14">Multi-pass membrane protein</topology>
    </subcellularLocation>
</comment>
<dbReference type="Gene3D" id="3.10.580.10">
    <property type="entry name" value="CBS-domain"/>
    <property type="match status" value="1"/>
</dbReference>
<feature type="domain" description="Peptidase M50" evidence="17">
    <location>
        <begin position="142"/>
        <end position="190"/>
    </location>
</feature>
<dbReference type="EMBL" id="CP002786">
    <property type="protein sequence ID" value="AEF40587.1"/>
    <property type="molecule type" value="Genomic_DNA"/>
</dbReference>
<dbReference type="AlphaFoldDB" id="F6EPV8"/>
<keyword evidence="11 14" id="KW-0482">Metalloprotease</keyword>
<dbReference type="eggNOG" id="COG0517">
    <property type="taxonomic scope" value="Bacteria"/>
</dbReference>
<evidence type="ECO:0000256" key="13">
    <source>
        <dbReference type="ARBA" id="ARBA00023136"/>
    </source>
</evidence>
<evidence type="ECO:0000256" key="1">
    <source>
        <dbReference type="ARBA" id="ARBA00004651"/>
    </source>
</evidence>
<feature type="transmembrane region" description="Helical" evidence="14">
    <location>
        <begin position="48"/>
        <end position="68"/>
    </location>
</feature>
<dbReference type="Proteomes" id="UP000009235">
    <property type="component" value="Chromosome"/>
</dbReference>
<evidence type="ECO:0000256" key="12">
    <source>
        <dbReference type="ARBA" id="ARBA00023122"/>
    </source>
</evidence>
<feature type="transmembrane region" description="Helical" evidence="14">
    <location>
        <begin position="143"/>
        <end position="165"/>
    </location>
</feature>
<dbReference type="InterPro" id="IPR016483">
    <property type="entry name" value="UCP006404_Pept_M50_CBS"/>
</dbReference>
<feature type="transmembrane region" description="Helical" evidence="14">
    <location>
        <begin position="110"/>
        <end position="131"/>
    </location>
</feature>
<feature type="binding site" evidence="16">
    <location>
        <position position="68"/>
    </location>
    <ligand>
        <name>Zn(2+)</name>
        <dbReference type="ChEBI" id="CHEBI:29105"/>
        <note>catalytic</note>
    </ligand>
</feature>
<dbReference type="InterPro" id="IPR046342">
    <property type="entry name" value="CBS_dom_sf"/>
</dbReference>
<feature type="binding site" evidence="16">
    <location>
        <position position="72"/>
    </location>
    <ligand>
        <name>Zn(2+)</name>
        <dbReference type="ChEBI" id="CHEBI:29105"/>
        <note>catalytic</note>
    </ligand>
</feature>
<keyword evidence="19" id="KW-1185">Reference proteome</keyword>
<comment type="similarity">
    <text evidence="2 14">Belongs to the peptidase M50B family.</text>
</comment>
<keyword evidence="8 14" id="KW-0378">Hydrolase</keyword>
<feature type="domain" description="Peptidase M50" evidence="17">
    <location>
        <begin position="58"/>
        <end position="129"/>
    </location>
</feature>
<dbReference type="PANTHER" id="PTHR39188">
    <property type="entry name" value="MEMBRANE-ASSOCIATED ZINC METALLOPROTEASE M50B"/>
    <property type="match status" value="1"/>
</dbReference>
<keyword evidence="6 14" id="KW-0479">Metal-binding</keyword>
<dbReference type="KEGG" id="asd:AS9A_2138"/>
<dbReference type="PANTHER" id="PTHR39188:SF3">
    <property type="entry name" value="STAGE IV SPORULATION PROTEIN FB"/>
    <property type="match status" value="1"/>
</dbReference>
<reference evidence="18 19" key="1">
    <citation type="journal article" date="2011" name="J. Bacteriol.">
        <title>Complete genome sequence of Amycolicicoccus subflavus DQS3-9A1T, an actinomycete isolated from crude oil-polluted soil.</title>
        <authorList>
            <person name="Cai M."/>
            <person name="Chen W.M."/>
            <person name="Nie Y."/>
            <person name="Chi C.Q."/>
            <person name="Wang Y.N."/>
            <person name="Tang Y.Q."/>
            <person name="Li G.Y."/>
            <person name="Wu X.L."/>
        </authorList>
    </citation>
    <scope>NUCLEOTIDE SEQUENCE [LARGE SCALE GENOMIC DNA]</scope>
    <source>
        <strain evidence="19">DSM 45089 / DQS3-9A1</strain>
    </source>
</reference>
<keyword evidence="12" id="KW-0129">CBS domain</keyword>
<evidence type="ECO:0000256" key="7">
    <source>
        <dbReference type="ARBA" id="ARBA00022737"/>
    </source>
</evidence>
<evidence type="ECO:0000256" key="14">
    <source>
        <dbReference type="PIRNR" id="PIRNR006404"/>
    </source>
</evidence>
<dbReference type="GO" id="GO:0008237">
    <property type="term" value="F:metallopeptidase activity"/>
    <property type="evidence" value="ECO:0007669"/>
    <property type="project" value="UniProtKB-UniRule"/>
</dbReference>
<dbReference type="GO" id="GO:0006508">
    <property type="term" value="P:proteolysis"/>
    <property type="evidence" value="ECO:0007669"/>
    <property type="project" value="UniProtKB-KW"/>
</dbReference>
<feature type="transmembrane region" description="Helical" evidence="14">
    <location>
        <begin position="20"/>
        <end position="42"/>
    </location>
</feature>
<keyword evidence="5 14" id="KW-0812">Transmembrane</keyword>
<evidence type="ECO:0000259" key="17">
    <source>
        <dbReference type="Pfam" id="PF02163"/>
    </source>
</evidence>
<dbReference type="Pfam" id="PF02163">
    <property type="entry name" value="Peptidase_M50"/>
    <property type="match status" value="2"/>
</dbReference>
<keyword evidence="3 14" id="KW-1003">Cell membrane</keyword>
<dbReference type="STRING" id="443218.AS9A_2138"/>
<evidence type="ECO:0000256" key="6">
    <source>
        <dbReference type="ARBA" id="ARBA00022723"/>
    </source>
</evidence>
<gene>
    <name evidence="18" type="ordered locus">AS9A_2138</name>
</gene>
<keyword evidence="7" id="KW-0677">Repeat</keyword>
<evidence type="ECO:0000256" key="3">
    <source>
        <dbReference type="ARBA" id="ARBA00022475"/>
    </source>
</evidence>
<keyword evidence="13 14" id="KW-0472">Membrane</keyword>
<evidence type="ECO:0000256" key="11">
    <source>
        <dbReference type="ARBA" id="ARBA00023049"/>
    </source>
</evidence>
<dbReference type="PIRSF" id="PIRSF006404">
    <property type="entry name" value="UCP006404_Pept_M50_CBS"/>
    <property type="match status" value="1"/>
</dbReference>
<feature type="binding site" evidence="16">
    <location>
        <position position="166"/>
    </location>
    <ligand>
        <name>Zn(2+)</name>
        <dbReference type="ChEBI" id="CHEBI:29105"/>
        <note>catalytic</note>
    </ligand>
</feature>
<feature type="active site" evidence="15">
    <location>
        <position position="69"/>
    </location>
</feature>
<dbReference type="eggNOG" id="COG1994">
    <property type="taxonomic scope" value="Bacteria"/>
</dbReference>
<evidence type="ECO:0000256" key="8">
    <source>
        <dbReference type="ARBA" id="ARBA00022801"/>
    </source>
</evidence>
<dbReference type="HOGENOM" id="CLU_037123_1_0_11"/>
<evidence type="ECO:0000256" key="4">
    <source>
        <dbReference type="ARBA" id="ARBA00022670"/>
    </source>
</evidence>
<dbReference type="RefSeq" id="WP_013806936.1">
    <property type="nucleotide sequence ID" value="NC_015564.1"/>
</dbReference>
<feature type="transmembrane region" description="Helical" evidence="14">
    <location>
        <begin position="186"/>
        <end position="209"/>
    </location>
</feature>
<organism evidence="18 19">
    <name type="scientific">Hoyosella subflava (strain DSM 45089 / JCM 17490 / NBRC 109087 / DQS3-9A1)</name>
    <name type="common">Amycolicicoccus subflavus</name>
    <dbReference type="NCBI Taxonomy" id="443218"/>
    <lineage>
        <taxon>Bacteria</taxon>
        <taxon>Bacillati</taxon>
        <taxon>Actinomycetota</taxon>
        <taxon>Actinomycetes</taxon>
        <taxon>Mycobacteriales</taxon>
        <taxon>Hoyosellaceae</taxon>
        <taxon>Hoyosella</taxon>
    </lineage>
</organism>
<protein>
    <recommendedName>
        <fullName evidence="14">Zinc metalloprotease</fullName>
    </recommendedName>
</protein>
<evidence type="ECO:0000256" key="15">
    <source>
        <dbReference type="PIRSR" id="PIRSR006404-1"/>
    </source>
</evidence>
<evidence type="ECO:0000313" key="18">
    <source>
        <dbReference type="EMBL" id="AEF40587.1"/>
    </source>
</evidence>
<evidence type="ECO:0000256" key="5">
    <source>
        <dbReference type="ARBA" id="ARBA00022692"/>
    </source>
</evidence>
<dbReference type="CDD" id="cd06164">
    <property type="entry name" value="S2P-M50_SpoIVFB_CBS"/>
    <property type="match status" value="1"/>
</dbReference>
<evidence type="ECO:0000256" key="2">
    <source>
        <dbReference type="ARBA" id="ARBA00007931"/>
    </source>
</evidence>
<sequence length="372" mass="39491">MDRGRVSMGTVRGIPIGAHWSVLAIFGLITIILATSILPAAVPGRSGAAYVPIAIVGAVVFLASLLAHELAHAVVAQKHDVRVKRITLWLLGGVAELEENPRDARAEFRIAIVGPVASMGIAIMAFGAAYLTRSWLDPLMLAAMIWLGLVNAIVAVFNMLPGAPLDGGRVLRAFLWRRTGDRAQASLKAAGIGRILGFSFIALGLIQTILGSPGGLWLVLIGWFMLMAASAERATETARAQFTGIRTGDVMSQVFDVAPEWWYVDAFLARTPHTSRGSVFPVVRYDGEPVGVVSGAELWNISEKDRLNTTVGQVARPLAPGSVVGIDADLGSVVTRTPLQAGQDIVVVMDGSAIAGVLTAEDVLRHLLRRDG</sequence>
<keyword evidence="4 14" id="KW-0645">Protease</keyword>
<comment type="cofactor">
    <cofactor evidence="14 16">
        <name>Zn(2+)</name>
        <dbReference type="ChEBI" id="CHEBI:29105"/>
    </cofactor>
    <text evidence="14 16">Binds 1 zinc ion per subunit.</text>
</comment>
<name>F6EPV8_HOYSD</name>
<accession>F6EPV8</accession>
<evidence type="ECO:0000313" key="19">
    <source>
        <dbReference type="Proteomes" id="UP000009235"/>
    </source>
</evidence>
<keyword evidence="9 14" id="KW-0862">Zinc</keyword>
<dbReference type="InterPro" id="IPR008915">
    <property type="entry name" value="Peptidase_M50"/>
</dbReference>
<dbReference type="GO" id="GO:0046872">
    <property type="term" value="F:metal ion binding"/>
    <property type="evidence" value="ECO:0007669"/>
    <property type="project" value="UniProtKB-UniRule"/>
</dbReference>
<evidence type="ECO:0000256" key="10">
    <source>
        <dbReference type="ARBA" id="ARBA00022989"/>
    </source>
</evidence>
<dbReference type="OrthoDB" id="9781963at2"/>